<keyword evidence="6" id="KW-1185">Reference proteome</keyword>
<dbReference type="InterPro" id="IPR006913">
    <property type="entry name" value="CENP-V/GFA"/>
</dbReference>
<evidence type="ECO:0000313" key="6">
    <source>
        <dbReference type="Proteomes" id="UP001320245"/>
    </source>
</evidence>
<dbReference type="PANTHER" id="PTHR28620">
    <property type="entry name" value="CENTROMERE PROTEIN V"/>
    <property type="match status" value="1"/>
</dbReference>
<sequence length="159" mass="17758">MSAISDQQSLADLGRDNEKTYTGSCQCGAVAFAVRTPPLSQVEIKEDNCSICVRRAAISIYPDREQVVLVGRENTTTYAFGRKFNQAPFCKTCGVACYGVTVGPPQEVVDRLPEEKKAFVDKLRRIQPLYVRAMNGVEWDEIRIERSDDGTQGYEVPEE</sequence>
<dbReference type="GO" id="GO:0016846">
    <property type="term" value="F:carbon-sulfur lyase activity"/>
    <property type="evidence" value="ECO:0007669"/>
    <property type="project" value="InterPro"/>
</dbReference>
<accession>A0AAN9YE53</accession>
<organism evidence="5 6">
    <name type="scientific">Cytospora paraplurivora</name>
    <dbReference type="NCBI Taxonomy" id="2898453"/>
    <lineage>
        <taxon>Eukaryota</taxon>
        <taxon>Fungi</taxon>
        <taxon>Dikarya</taxon>
        <taxon>Ascomycota</taxon>
        <taxon>Pezizomycotina</taxon>
        <taxon>Sordariomycetes</taxon>
        <taxon>Sordariomycetidae</taxon>
        <taxon>Diaporthales</taxon>
        <taxon>Cytosporaceae</taxon>
        <taxon>Cytospora</taxon>
    </lineage>
</organism>
<evidence type="ECO:0000256" key="1">
    <source>
        <dbReference type="ARBA" id="ARBA00005495"/>
    </source>
</evidence>
<comment type="similarity">
    <text evidence="1">Belongs to the Gfa family.</text>
</comment>
<evidence type="ECO:0000256" key="2">
    <source>
        <dbReference type="ARBA" id="ARBA00022723"/>
    </source>
</evidence>
<gene>
    <name evidence="5" type="ORF">SLS53_005598</name>
</gene>
<dbReference type="Pfam" id="PF04828">
    <property type="entry name" value="GFA"/>
    <property type="match status" value="1"/>
</dbReference>
<dbReference type="PANTHER" id="PTHR28620:SF1">
    <property type="entry name" value="CENP-V_GFA DOMAIN-CONTAINING PROTEIN"/>
    <property type="match status" value="1"/>
</dbReference>
<protein>
    <recommendedName>
        <fullName evidence="4">CENP-V/GFA domain-containing protein</fullName>
    </recommendedName>
</protein>
<evidence type="ECO:0000313" key="5">
    <source>
        <dbReference type="EMBL" id="KAK7739631.1"/>
    </source>
</evidence>
<proteinExistence type="inferred from homology"/>
<keyword evidence="3" id="KW-0862">Zinc</keyword>
<dbReference type="AlphaFoldDB" id="A0AAN9YE53"/>
<evidence type="ECO:0000256" key="3">
    <source>
        <dbReference type="ARBA" id="ARBA00022833"/>
    </source>
</evidence>
<evidence type="ECO:0000259" key="4">
    <source>
        <dbReference type="PROSITE" id="PS51891"/>
    </source>
</evidence>
<dbReference type="InterPro" id="IPR011057">
    <property type="entry name" value="Mss4-like_sf"/>
</dbReference>
<dbReference type="Gene3D" id="2.170.150.70">
    <property type="match status" value="1"/>
</dbReference>
<dbReference type="Proteomes" id="UP001320245">
    <property type="component" value="Unassembled WGS sequence"/>
</dbReference>
<dbReference type="InterPro" id="IPR052355">
    <property type="entry name" value="CENP-V-like"/>
</dbReference>
<comment type="caution">
    <text evidence="5">The sequence shown here is derived from an EMBL/GenBank/DDBJ whole genome shotgun (WGS) entry which is preliminary data.</text>
</comment>
<dbReference type="EMBL" id="JAJSPL020000022">
    <property type="protein sequence ID" value="KAK7739631.1"/>
    <property type="molecule type" value="Genomic_DNA"/>
</dbReference>
<keyword evidence="2" id="KW-0479">Metal-binding</keyword>
<dbReference type="PROSITE" id="PS51891">
    <property type="entry name" value="CENP_V_GFA"/>
    <property type="match status" value="1"/>
</dbReference>
<reference evidence="5 6" key="1">
    <citation type="journal article" date="2023" name="PLoS ONE">
        <title>Cytospora paraplurivora sp. nov. isolated from orchards with fruit tree decline syndrome in Ontario, Canada.</title>
        <authorList>
            <person name="Ilyukhin E."/>
            <person name="Nguyen H.D.T."/>
            <person name="Castle A.J."/>
            <person name="Ellouze W."/>
        </authorList>
    </citation>
    <scope>NUCLEOTIDE SEQUENCE [LARGE SCALE GENOMIC DNA]</scope>
    <source>
        <strain evidence="5 6">FDS-564</strain>
    </source>
</reference>
<name>A0AAN9YE53_9PEZI</name>
<dbReference type="SUPFAM" id="SSF51316">
    <property type="entry name" value="Mss4-like"/>
    <property type="match status" value="1"/>
</dbReference>
<dbReference type="GO" id="GO:0046872">
    <property type="term" value="F:metal ion binding"/>
    <property type="evidence" value="ECO:0007669"/>
    <property type="project" value="UniProtKB-KW"/>
</dbReference>
<feature type="domain" description="CENP-V/GFA" evidence="4">
    <location>
        <begin position="21"/>
        <end position="140"/>
    </location>
</feature>